<keyword evidence="1" id="KW-0812">Transmembrane</keyword>
<feature type="transmembrane region" description="Helical" evidence="1">
    <location>
        <begin position="109"/>
        <end position="134"/>
    </location>
</feature>
<dbReference type="RefSeq" id="WP_135118804.1">
    <property type="nucleotide sequence ID" value="NZ_SPQZ01000001.1"/>
</dbReference>
<keyword evidence="1" id="KW-1133">Transmembrane helix</keyword>
<accession>A0A4Y9R6I0</accession>
<comment type="caution">
    <text evidence="2">The sequence shown here is derived from an EMBL/GenBank/DDBJ whole genome shotgun (WGS) entry which is preliminary data.</text>
</comment>
<dbReference type="EMBL" id="SPQZ01000001">
    <property type="protein sequence ID" value="TFV99907.1"/>
    <property type="molecule type" value="Genomic_DNA"/>
</dbReference>
<evidence type="ECO:0000313" key="2">
    <source>
        <dbReference type="EMBL" id="TFV99907.1"/>
    </source>
</evidence>
<reference evidence="2 3" key="1">
    <citation type="journal article" date="2018" name="J. Microbiol.">
        <title>Leifsonia flava sp. nov., a novel actinobacterium isolated from the rhizosphere of Aquilegia viridiflora.</title>
        <authorList>
            <person name="Cai Y."/>
            <person name="Tao W.Z."/>
            <person name="Ma Y.J."/>
            <person name="Cheng J."/>
            <person name="Zhang M.Y."/>
            <person name="Zhang Y.X."/>
        </authorList>
    </citation>
    <scope>NUCLEOTIDE SEQUENCE [LARGE SCALE GENOMIC DNA]</scope>
    <source>
        <strain evidence="2 3">SYP-B2174</strain>
    </source>
</reference>
<feature type="transmembrane region" description="Helical" evidence="1">
    <location>
        <begin position="20"/>
        <end position="41"/>
    </location>
</feature>
<feature type="transmembrane region" description="Helical" evidence="1">
    <location>
        <begin position="67"/>
        <end position="89"/>
    </location>
</feature>
<protein>
    <submittedName>
        <fullName evidence="2">Uncharacterized protein</fullName>
    </submittedName>
</protein>
<name>A0A4Y9R6I0_9MICO</name>
<keyword evidence="3" id="KW-1185">Reference proteome</keyword>
<dbReference type="AlphaFoldDB" id="A0A4Y9R6I0"/>
<proteinExistence type="predicted"/>
<dbReference type="Proteomes" id="UP000298127">
    <property type="component" value="Unassembled WGS sequence"/>
</dbReference>
<evidence type="ECO:0000256" key="1">
    <source>
        <dbReference type="SAM" id="Phobius"/>
    </source>
</evidence>
<organism evidence="2 3">
    <name type="scientific">Orlajensenia leifsoniae</name>
    <dbReference type="NCBI Taxonomy" id="2561933"/>
    <lineage>
        <taxon>Bacteria</taxon>
        <taxon>Bacillati</taxon>
        <taxon>Actinomycetota</taxon>
        <taxon>Actinomycetes</taxon>
        <taxon>Micrococcales</taxon>
        <taxon>Microbacteriaceae</taxon>
        <taxon>Orlajensenia</taxon>
    </lineage>
</organism>
<evidence type="ECO:0000313" key="3">
    <source>
        <dbReference type="Proteomes" id="UP000298127"/>
    </source>
</evidence>
<keyword evidence="1" id="KW-0472">Membrane</keyword>
<sequence>MGDSKSFPDVGAPVHRTGLSVRIVLVILWAALAAMGMYLLYNGAVESLSILTTADETERLASVGNMLLVGAALILAAAAIALAFKVLWWQAALVAAPALTYPLSEINWIFGYVWSMVSLIVLVLGATAVVMKAFGLGGDQLDQRPSA</sequence>
<gene>
    <name evidence="2" type="ORF">E4M00_01510</name>
</gene>